<feature type="compositionally biased region" description="Low complexity" evidence="1">
    <location>
        <begin position="605"/>
        <end position="615"/>
    </location>
</feature>
<evidence type="ECO:0000313" key="3">
    <source>
        <dbReference type="Proteomes" id="UP000028045"/>
    </source>
</evidence>
<protein>
    <submittedName>
        <fullName evidence="2">Uncharacterized protein</fullName>
    </submittedName>
</protein>
<dbReference type="HOGENOM" id="CLU_016098_0_0_1"/>
<keyword evidence="3" id="KW-1185">Reference proteome</keyword>
<name>A0A084B9A5_STACB</name>
<sequence>MADPTPGNAPLPTNGLPAVAALVAPQQSAKPSTPSPSPAPHITKPGPTSSVANHGHPSPQLPQAKPPTPGQGAPKNGVGAGPVPTGANGTAPENSGGARLLPEQMNGIAHRNGDAAGHPLAAVNGTKPAPFTGGGNTAVSPGVGNAPPFKGQNYPLRSSPQLTPDIVHRQNLSQSPQYVAQYERLTAMIQETSPDIVQVVAREQFAKCILGSDYHVAFILNAVMFKADPSVFNRAFLDFGGDIVRACKSSIIGHLKQQDVDEIADLIYSRASNGFLDKGLARRLETIPARQLVNALARAERLGYDVKDIVEEGQANGAEHVIPSIALANQSHAFGPHASPALSQSASPAPVAAAPTAMMTAQPMRQAPAVAQTPQPQAALQDTIQDGLCYCSICRRPCSGQPALRYHQTRGACRATTPVGKVGKECCPHCGVRFTSTGGIMYHAKTNVCGRYSDEQLRLTTSLLNSYEPPALSQQQGAAAQAGGIPTRQPPTTQSPANSTPTTPSTAPTKPASQTGSVKDPYASLTPEQRTGLENEMRAVEEHYGSLMRAAMALPGEQQAGELARIKNQYNTKQSMTRKKYGIRLRERRSKSQLDAEQNRLFAASGGLPSTPGGPSRKRPRSDTGTGSFKEPPPQGSQQPPSMGQTAPLAPLSQMNGGLSGSTATAELTDPTAHLRPTLPHPVPPSSNQASAMSRSEGTSNDPMQIEDD</sequence>
<feature type="compositionally biased region" description="Low complexity" evidence="1">
    <location>
        <begin position="474"/>
        <end position="515"/>
    </location>
</feature>
<evidence type="ECO:0000256" key="1">
    <source>
        <dbReference type="SAM" id="MobiDB-lite"/>
    </source>
</evidence>
<reference evidence="2 3" key="1">
    <citation type="journal article" date="2014" name="BMC Genomics">
        <title>Comparative genome sequencing reveals chemotype-specific gene clusters in the toxigenic black mold Stachybotrys.</title>
        <authorList>
            <person name="Semeiks J."/>
            <person name="Borek D."/>
            <person name="Otwinowski Z."/>
            <person name="Grishin N.V."/>
        </authorList>
    </citation>
    <scope>NUCLEOTIDE SEQUENCE [LARGE SCALE GENOMIC DNA]</scope>
    <source>
        <strain evidence="3">CBS 109288 / IBT 7711</strain>
    </source>
</reference>
<feature type="region of interest" description="Disordered" evidence="1">
    <location>
        <begin position="600"/>
        <end position="709"/>
    </location>
</feature>
<evidence type="ECO:0000313" key="2">
    <source>
        <dbReference type="EMBL" id="KEY74134.1"/>
    </source>
</evidence>
<organism evidence="2 3">
    <name type="scientific">Stachybotrys chartarum (strain CBS 109288 / IBT 7711)</name>
    <name type="common">Toxic black mold</name>
    <name type="synonym">Stilbospora chartarum</name>
    <dbReference type="NCBI Taxonomy" id="1280523"/>
    <lineage>
        <taxon>Eukaryota</taxon>
        <taxon>Fungi</taxon>
        <taxon>Dikarya</taxon>
        <taxon>Ascomycota</taxon>
        <taxon>Pezizomycotina</taxon>
        <taxon>Sordariomycetes</taxon>
        <taxon>Hypocreomycetidae</taxon>
        <taxon>Hypocreales</taxon>
        <taxon>Stachybotryaceae</taxon>
        <taxon>Stachybotrys</taxon>
    </lineage>
</organism>
<accession>A0A084B9A5</accession>
<dbReference type="AlphaFoldDB" id="A0A084B9A5"/>
<dbReference type="Proteomes" id="UP000028045">
    <property type="component" value="Unassembled WGS sequence"/>
</dbReference>
<feature type="compositionally biased region" description="Low complexity" evidence="1">
    <location>
        <begin position="636"/>
        <end position="645"/>
    </location>
</feature>
<gene>
    <name evidence="2" type="ORF">S7711_05381</name>
</gene>
<dbReference type="EMBL" id="KL647655">
    <property type="protein sequence ID" value="KEY74134.1"/>
    <property type="molecule type" value="Genomic_DNA"/>
</dbReference>
<feature type="region of interest" description="Disordered" evidence="1">
    <location>
        <begin position="1"/>
        <end position="100"/>
    </location>
</feature>
<feature type="compositionally biased region" description="Polar residues" evidence="1">
    <location>
        <begin position="686"/>
        <end position="703"/>
    </location>
</feature>
<feature type="region of interest" description="Disordered" evidence="1">
    <location>
        <begin position="471"/>
        <end position="533"/>
    </location>
</feature>
<proteinExistence type="predicted"/>
<dbReference type="OrthoDB" id="37886at2759"/>
<feature type="compositionally biased region" description="Polar residues" evidence="1">
    <location>
        <begin position="653"/>
        <end position="666"/>
    </location>
</feature>